<dbReference type="AlphaFoldDB" id="A0A067M295"/>
<protein>
    <submittedName>
        <fullName evidence="1">Uncharacterized protein</fullName>
    </submittedName>
</protein>
<dbReference type="InParanoid" id="A0A067M295"/>
<gene>
    <name evidence="1" type="ORF">BOTBODRAFT_559146</name>
</gene>
<dbReference type="Proteomes" id="UP000027195">
    <property type="component" value="Unassembled WGS sequence"/>
</dbReference>
<reference evidence="2" key="1">
    <citation type="journal article" date="2014" name="Proc. Natl. Acad. Sci. U.S.A.">
        <title>Extensive sampling of basidiomycete genomes demonstrates inadequacy of the white-rot/brown-rot paradigm for wood decay fungi.</title>
        <authorList>
            <person name="Riley R."/>
            <person name="Salamov A.A."/>
            <person name="Brown D.W."/>
            <person name="Nagy L.G."/>
            <person name="Floudas D."/>
            <person name="Held B.W."/>
            <person name="Levasseur A."/>
            <person name="Lombard V."/>
            <person name="Morin E."/>
            <person name="Otillar R."/>
            <person name="Lindquist E.A."/>
            <person name="Sun H."/>
            <person name="LaButti K.M."/>
            <person name="Schmutz J."/>
            <person name="Jabbour D."/>
            <person name="Luo H."/>
            <person name="Baker S.E."/>
            <person name="Pisabarro A.G."/>
            <person name="Walton J.D."/>
            <person name="Blanchette R.A."/>
            <person name="Henrissat B."/>
            <person name="Martin F."/>
            <person name="Cullen D."/>
            <person name="Hibbett D.S."/>
            <person name="Grigoriev I.V."/>
        </authorList>
    </citation>
    <scope>NUCLEOTIDE SEQUENCE [LARGE SCALE GENOMIC DNA]</scope>
    <source>
        <strain evidence="2">FD-172 SS1</strain>
    </source>
</reference>
<organism evidence="1 2">
    <name type="scientific">Botryobasidium botryosum (strain FD-172 SS1)</name>
    <dbReference type="NCBI Taxonomy" id="930990"/>
    <lineage>
        <taxon>Eukaryota</taxon>
        <taxon>Fungi</taxon>
        <taxon>Dikarya</taxon>
        <taxon>Basidiomycota</taxon>
        <taxon>Agaricomycotina</taxon>
        <taxon>Agaricomycetes</taxon>
        <taxon>Cantharellales</taxon>
        <taxon>Botryobasidiaceae</taxon>
        <taxon>Botryobasidium</taxon>
    </lineage>
</organism>
<evidence type="ECO:0000313" key="1">
    <source>
        <dbReference type="EMBL" id="KDQ08805.1"/>
    </source>
</evidence>
<dbReference type="HOGENOM" id="CLU_2654169_0_0_1"/>
<keyword evidence="2" id="KW-1185">Reference proteome</keyword>
<proteinExistence type="predicted"/>
<dbReference type="EMBL" id="KL198086">
    <property type="protein sequence ID" value="KDQ08805.1"/>
    <property type="molecule type" value="Genomic_DNA"/>
</dbReference>
<name>A0A067M295_BOTB1</name>
<accession>A0A067M295</accession>
<sequence length="76" mass="8841">MPSNIHRRSSRPSKGLPRSCLARLLTQLWPSFCGRINLVLFSTSVRADCWHRFPRGRPRWDPLPPLVRPISFVYSP</sequence>
<evidence type="ECO:0000313" key="2">
    <source>
        <dbReference type="Proteomes" id="UP000027195"/>
    </source>
</evidence>